<feature type="binding site" evidence="6">
    <location>
        <position position="128"/>
    </location>
    <ligand>
        <name>a divalent metal cation</name>
        <dbReference type="ChEBI" id="CHEBI:60240"/>
        <label>1</label>
    </ligand>
</feature>
<dbReference type="KEGG" id="rher:EHE19_018340"/>
<evidence type="ECO:0000259" key="8">
    <source>
        <dbReference type="Pfam" id="PF00557"/>
    </source>
</evidence>
<dbReference type="Gene3D" id="3.90.230.10">
    <property type="entry name" value="Creatinase/methionine aminopeptidase superfamily"/>
    <property type="match status" value="1"/>
</dbReference>
<evidence type="ECO:0000256" key="2">
    <source>
        <dbReference type="ARBA" id="ARBA00022438"/>
    </source>
</evidence>
<dbReference type="GO" id="GO:0046872">
    <property type="term" value="F:metal ion binding"/>
    <property type="evidence" value="ECO:0007669"/>
    <property type="project" value="UniProtKB-UniRule"/>
</dbReference>
<dbReference type="Pfam" id="PF00557">
    <property type="entry name" value="Peptidase_M24"/>
    <property type="match status" value="1"/>
</dbReference>
<evidence type="ECO:0000256" key="7">
    <source>
        <dbReference type="RuleBase" id="RU003653"/>
    </source>
</evidence>
<comment type="catalytic activity">
    <reaction evidence="6 7">
        <text>Release of N-terminal amino acids, preferentially methionine, from peptides and arylamides.</text>
        <dbReference type="EC" id="3.4.11.18"/>
    </reaction>
</comment>
<dbReference type="PRINTS" id="PR00599">
    <property type="entry name" value="MAPEPTIDASE"/>
</dbReference>
<evidence type="ECO:0000256" key="5">
    <source>
        <dbReference type="ARBA" id="ARBA00022801"/>
    </source>
</evidence>
<feature type="binding site" evidence="6">
    <location>
        <position position="224"/>
    </location>
    <ligand>
        <name>a divalent metal cation</name>
        <dbReference type="ChEBI" id="CHEBI:60240"/>
        <label>2</label>
        <note>catalytic</note>
    </ligand>
</feature>
<gene>
    <name evidence="6 9" type="primary">map</name>
    <name evidence="9" type="ORF">EHE19_018340</name>
</gene>
<keyword evidence="3 6" id="KW-0645">Protease</keyword>
<dbReference type="Proteomes" id="UP000306409">
    <property type="component" value="Chromosome"/>
</dbReference>
<evidence type="ECO:0000313" key="9">
    <source>
        <dbReference type="EMBL" id="QNU66768.1"/>
    </source>
</evidence>
<dbReference type="EC" id="3.4.11.18" evidence="6 7"/>
<dbReference type="GO" id="GO:0070006">
    <property type="term" value="F:metalloaminopeptidase activity"/>
    <property type="evidence" value="ECO:0007669"/>
    <property type="project" value="UniProtKB-UniRule"/>
</dbReference>
<feature type="binding site" evidence="6">
    <location>
        <position position="255"/>
    </location>
    <ligand>
        <name>a divalent metal cation</name>
        <dbReference type="ChEBI" id="CHEBI:60240"/>
        <label>2</label>
        <note>catalytic</note>
    </ligand>
</feature>
<dbReference type="GO" id="GO:0006508">
    <property type="term" value="P:proteolysis"/>
    <property type="evidence" value="ECO:0007669"/>
    <property type="project" value="UniProtKB-KW"/>
</dbReference>
<dbReference type="InterPro" id="IPR002467">
    <property type="entry name" value="Pept_M24A_MAP1"/>
</dbReference>
<evidence type="ECO:0000256" key="6">
    <source>
        <dbReference type="HAMAP-Rule" id="MF_01974"/>
    </source>
</evidence>
<comment type="similarity">
    <text evidence="6">Belongs to the peptidase M24A family. Methionine aminopeptidase type 1 subfamily.</text>
</comment>
<dbReference type="NCBIfam" id="NF008970">
    <property type="entry name" value="PRK12318.1"/>
    <property type="match status" value="1"/>
</dbReference>
<dbReference type="InterPro" id="IPR036005">
    <property type="entry name" value="Creatinase/aminopeptidase-like"/>
</dbReference>
<dbReference type="RefSeq" id="WP_137698910.1">
    <property type="nucleotide sequence ID" value="NZ_CP061336.1"/>
</dbReference>
<organism evidence="9 10">
    <name type="scientific">Ruminiclostridium herbifermentans</name>
    <dbReference type="NCBI Taxonomy" id="2488810"/>
    <lineage>
        <taxon>Bacteria</taxon>
        <taxon>Bacillati</taxon>
        <taxon>Bacillota</taxon>
        <taxon>Clostridia</taxon>
        <taxon>Eubacteriales</taxon>
        <taxon>Oscillospiraceae</taxon>
        <taxon>Ruminiclostridium</taxon>
    </lineage>
</organism>
<keyword evidence="4 6" id="KW-0479">Metal-binding</keyword>
<dbReference type="AlphaFoldDB" id="A0A4U7JCN7"/>
<dbReference type="InterPro" id="IPR000994">
    <property type="entry name" value="Pept_M24"/>
</dbReference>
<dbReference type="OrthoDB" id="9802055at2"/>
<dbReference type="HAMAP" id="MF_01974">
    <property type="entry name" value="MetAP_1"/>
    <property type="match status" value="1"/>
</dbReference>
<feature type="binding site" evidence="6">
    <location>
        <position position="255"/>
    </location>
    <ligand>
        <name>a divalent metal cation</name>
        <dbReference type="ChEBI" id="CHEBI:60240"/>
        <label>1</label>
    </ligand>
</feature>
<feature type="binding site" evidence="6">
    <location>
        <position position="117"/>
    </location>
    <ligand>
        <name>a divalent metal cation</name>
        <dbReference type="ChEBI" id="CHEBI:60240"/>
        <label>1</label>
    </ligand>
</feature>
<evidence type="ECO:0000313" key="10">
    <source>
        <dbReference type="Proteomes" id="UP000306409"/>
    </source>
</evidence>
<dbReference type="SUPFAM" id="SSF55920">
    <property type="entry name" value="Creatinase/aminopeptidase"/>
    <property type="match status" value="1"/>
</dbReference>
<keyword evidence="2 6" id="KW-0031">Aminopeptidase</keyword>
<name>A0A4U7JCN7_9FIRM</name>
<evidence type="ECO:0000256" key="1">
    <source>
        <dbReference type="ARBA" id="ARBA00002521"/>
    </source>
</evidence>
<comment type="subunit">
    <text evidence="6">Monomer.</text>
</comment>
<evidence type="ECO:0000256" key="3">
    <source>
        <dbReference type="ARBA" id="ARBA00022670"/>
    </source>
</evidence>
<dbReference type="NCBIfam" id="TIGR00500">
    <property type="entry name" value="met_pdase_I"/>
    <property type="match status" value="1"/>
</dbReference>
<keyword evidence="10" id="KW-1185">Reference proteome</keyword>
<reference evidence="9 10" key="1">
    <citation type="submission" date="2020-09" db="EMBL/GenBank/DDBJ databases">
        <title>Characterization and genome sequencing of Ruminiclostridium sp. nov. MA18.</title>
        <authorList>
            <person name="Rettenmaier R."/>
            <person name="Kowollik M.-L."/>
            <person name="Liebl W."/>
            <person name="Zverlov V."/>
        </authorList>
    </citation>
    <scope>NUCLEOTIDE SEQUENCE [LARGE SCALE GENOMIC DNA]</scope>
    <source>
        <strain evidence="9 10">MA18</strain>
    </source>
</reference>
<feature type="binding site" evidence="6">
    <location>
        <position position="128"/>
    </location>
    <ligand>
        <name>a divalent metal cation</name>
        <dbReference type="ChEBI" id="CHEBI:60240"/>
        <label>2</label>
        <note>catalytic</note>
    </ligand>
</feature>
<dbReference type="PANTHER" id="PTHR43330:SF8">
    <property type="entry name" value="METHIONINE AMINOPEPTIDASE 1D, MITOCHONDRIAL"/>
    <property type="match status" value="1"/>
</dbReference>
<evidence type="ECO:0000256" key="4">
    <source>
        <dbReference type="ARBA" id="ARBA00022723"/>
    </source>
</evidence>
<accession>A0A4U7JCN7</accession>
<feature type="binding site" evidence="6">
    <location>
        <position position="198"/>
    </location>
    <ligand>
        <name>substrate</name>
    </ligand>
</feature>
<comment type="function">
    <text evidence="1 6">Removes the N-terminal methionine from nascent proteins. The N-terminal methionine is often cleaved when the second residue in the primary sequence is small and uncharged (Met-Ala-, Cys, Gly, Pro, Ser, Thr, or Val). Requires deformylation of the N(alpha)-formylated initiator methionine before it can be hydrolyzed.</text>
</comment>
<dbReference type="PANTHER" id="PTHR43330">
    <property type="entry name" value="METHIONINE AMINOPEPTIDASE"/>
    <property type="match status" value="1"/>
</dbReference>
<sequence>MLPKETEQIIDQYRSEGYIIPHPSLIKTPEQIEGIRESGKITTQILDLVEKEIKPGMTTAEVDKLVYDYTIAHNAIPAPLNYMGFPKSVCLSINDVVCHGIPDDKTVLKSGDIVNVDVSTILNGYFSDASRMFMIGNVSPSAKALVQTAKECLEIGTKQVRPFNSTNEIGRAIEPYANQRGYTVVRDLGGHGVGLKFHEDPHIDHFAKRNKGVLMLPGMVFTIEPMINAGGYSVKVAKDNWTVTTRDGSLSAQWEYTIAVTKDGYEILAQ</sequence>
<dbReference type="GO" id="GO:0004239">
    <property type="term" value="F:initiator methionyl aminopeptidase activity"/>
    <property type="evidence" value="ECO:0007669"/>
    <property type="project" value="UniProtKB-UniRule"/>
</dbReference>
<dbReference type="CDD" id="cd01086">
    <property type="entry name" value="MetAP1"/>
    <property type="match status" value="1"/>
</dbReference>
<dbReference type="EMBL" id="CP061336">
    <property type="protein sequence ID" value="QNU66768.1"/>
    <property type="molecule type" value="Genomic_DNA"/>
</dbReference>
<proteinExistence type="inferred from homology"/>
<comment type="cofactor">
    <cofactor evidence="6">
        <name>Co(2+)</name>
        <dbReference type="ChEBI" id="CHEBI:48828"/>
    </cofactor>
    <cofactor evidence="6">
        <name>Zn(2+)</name>
        <dbReference type="ChEBI" id="CHEBI:29105"/>
    </cofactor>
    <cofactor evidence="6">
        <name>Mn(2+)</name>
        <dbReference type="ChEBI" id="CHEBI:29035"/>
    </cofactor>
    <cofactor evidence="6">
        <name>Fe(2+)</name>
        <dbReference type="ChEBI" id="CHEBI:29033"/>
    </cofactor>
    <text evidence="6">Binds 2 divalent metal cations per subunit. Has a high-affinity and a low affinity metal-binding site. The true nature of the physiological cofactor is under debate. The enzyme is active with cobalt, zinc, manganese or divalent iron ions. Most likely, methionine aminopeptidases function as mononuclear Fe(2+)-metalloproteases under physiological conditions, and the catalytically relevant metal-binding site has been assigned to the histidine-containing high-affinity site.</text>
</comment>
<dbReference type="InterPro" id="IPR001714">
    <property type="entry name" value="Pept_M24_MAP"/>
</dbReference>
<feature type="binding site" evidence="6">
    <location>
        <position position="191"/>
    </location>
    <ligand>
        <name>a divalent metal cation</name>
        <dbReference type="ChEBI" id="CHEBI:60240"/>
        <label>2</label>
        <note>catalytic</note>
    </ligand>
</feature>
<protein>
    <recommendedName>
        <fullName evidence="6 7">Methionine aminopeptidase</fullName>
        <shortName evidence="6">MAP</shortName>
        <shortName evidence="6">MetAP</shortName>
        <ecNumber evidence="6 7">3.4.11.18</ecNumber>
    </recommendedName>
    <alternativeName>
        <fullName evidence="6">Peptidase M</fullName>
    </alternativeName>
</protein>
<keyword evidence="5 6" id="KW-0378">Hydrolase</keyword>
<feature type="domain" description="Peptidase M24" evidence="8">
    <location>
        <begin position="33"/>
        <end position="262"/>
    </location>
</feature>
<feature type="binding site" evidence="6">
    <location>
        <position position="99"/>
    </location>
    <ligand>
        <name>substrate</name>
    </ligand>
</feature>